<organism evidence="2 3">
    <name type="scientific">Acidiferrimicrobium australe</name>
    <dbReference type="NCBI Taxonomy" id="2664430"/>
    <lineage>
        <taxon>Bacteria</taxon>
        <taxon>Bacillati</taxon>
        <taxon>Actinomycetota</taxon>
        <taxon>Acidimicrobiia</taxon>
        <taxon>Acidimicrobiales</taxon>
        <taxon>Acidimicrobiaceae</taxon>
        <taxon>Acidiferrimicrobium</taxon>
    </lineage>
</organism>
<keyword evidence="2" id="KW-0808">Transferase</keyword>
<accession>A0ABW9R0Q1</accession>
<comment type="caution">
    <text evidence="2">The sequence shown here is derived from an EMBL/GenBank/DDBJ whole genome shotgun (WGS) entry which is preliminary data.</text>
</comment>
<keyword evidence="2" id="KW-0548">Nucleotidyltransferase</keyword>
<dbReference type="Gene3D" id="3.40.50.300">
    <property type="entry name" value="P-loop containing nucleotide triphosphate hydrolases"/>
    <property type="match status" value="1"/>
</dbReference>
<dbReference type="EMBL" id="WJHE01001387">
    <property type="protein sequence ID" value="MST35052.1"/>
    <property type="molecule type" value="Genomic_DNA"/>
</dbReference>
<feature type="non-terminal residue" evidence="2">
    <location>
        <position position="221"/>
    </location>
</feature>
<dbReference type="SUPFAM" id="SSF52540">
    <property type="entry name" value="P-loop containing nucleoside triphosphate hydrolases"/>
    <property type="match status" value="1"/>
</dbReference>
<dbReference type="InterPro" id="IPR003593">
    <property type="entry name" value="AAA+_ATPase"/>
</dbReference>
<gene>
    <name evidence="2" type="ORF">GHK86_20270</name>
</gene>
<proteinExistence type="predicted"/>
<protein>
    <submittedName>
        <fullName evidence="2">DNA polymerase III subunit delta</fullName>
        <ecNumber evidence="2">2.7.7.7</ecNumber>
    </submittedName>
</protein>
<dbReference type="InterPro" id="IPR050238">
    <property type="entry name" value="DNA_Rep/Repair_Clamp_Loader"/>
</dbReference>
<dbReference type="GO" id="GO:0003887">
    <property type="term" value="F:DNA-directed DNA polymerase activity"/>
    <property type="evidence" value="ECO:0007669"/>
    <property type="project" value="UniProtKB-EC"/>
</dbReference>
<feature type="domain" description="AAA+ ATPase" evidence="1">
    <location>
        <begin position="32"/>
        <end position="170"/>
    </location>
</feature>
<reference evidence="2 3" key="1">
    <citation type="submission" date="2019-11" db="EMBL/GenBank/DDBJ databases">
        <title>Acidiferrimicrobium australis gen. nov., sp. nov., an acidophilic and obligately heterotrophic, member of the Actinobacteria that catalyses dissimilatory oxido- reduction of iron isolated from metal-rich acidic water in Chile.</title>
        <authorList>
            <person name="Gonzalez D."/>
            <person name="Huber K."/>
            <person name="Hedrich S."/>
            <person name="Rojas-Villalobos C."/>
            <person name="Quatrini R."/>
            <person name="Dinamarca M.A."/>
            <person name="Schwarz A."/>
            <person name="Canales C."/>
            <person name="Nancucheo I."/>
        </authorList>
    </citation>
    <scope>NUCLEOTIDE SEQUENCE [LARGE SCALE GENOMIC DNA]</scope>
    <source>
        <strain evidence="2 3">USS-CCA1</strain>
    </source>
</reference>
<dbReference type="PANTHER" id="PTHR11669:SF8">
    <property type="entry name" value="DNA POLYMERASE III SUBUNIT DELTA"/>
    <property type="match status" value="1"/>
</dbReference>
<sequence length="221" mass="23085">MRAATAAVAELFAAVPAQQEAVAALRSAASRPVHAYLLVGPPGTGKLAAARAFAAALLCPAGGDASCEVCRRVLDGVHPDVVVVEREGASISIDAARAVSRLAARSPVEGDRKVLVLQDFHLVRDAGPALLKTIEEPPPSTVFVILAEHVPPELVTIASRCVRIDFRPLPVGAVAELLAAEGVDPEHAAELAEVAGGRLDRARLLAADPEFAARRRAWRSV</sequence>
<evidence type="ECO:0000313" key="2">
    <source>
        <dbReference type="EMBL" id="MST35052.1"/>
    </source>
</evidence>
<dbReference type="Pfam" id="PF13177">
    <property type="entry name" value="DNA_pol3_delta2"/>
    <property type="match status" value="1"/>
</dbReference>
<name>A0ABW9R0Q1_9ACTN</name>
<dbReference type="InterPro" id="IPR027417">
    <property type="entry name" value="P-loop_NTPase"/>
</dbReference>
<keyword evidence="3" id="KW-1185">Reference proteome</keyword>
<dbReference type="PANTHER" id="PTHR11669">
    <property type="entry name" value="REPLICATION FACTOR C / DNA POLYMERASE III GAMMA-TAU SUBUNIT"/>
    <property type="match status" value="1"/>
</dbReference>
<evidence type="ECO:0000313" key="3">
    <source>
        <dbReference type="Proteomes" id="UP000437736"/>
    </source>
</evidence>
<evidence type="ECO:0000259" key="1">
    <source>
        <dbReference type="SMART" id="SM00382"/>
    </source>
</evidence>
<dbReference type="Proteomes" id="UP000437736">
    <property type="component" value="Unassembled WGS sequence"/>
</dbReference>
<dbReference type="SMART" id="SM00382">
    <property type="entry name" value="AAA"/>
    <property type="match status" value="1"/>
</dbReference>
<dbReference type="EC" id="2.7.7.7" evidence="2"/>